<keyword evidence="2" id="KW-0238">DNA-binding</keyword>
<dbReference type="PANTHER" id="PTHR30146:SF109">
    <property type="entry name" value="HTH-TYPE TRANSCRIPTIONAL REGULATOR GALS"/>
    <property type="match status" value="1"/>
</dbReference>
<dbReference type="GO" id="GO:0003700">
    <property type="term" value="F:DNA-binding transcription factor activity"/>
    <property type="evidence" value="ECO:0007669"/>
    <property type="project" value="TreeGrafter"/>
</dbReference>
<dbReference type="Gene3D" id="1.10.260.40">
    <property type="entry name" value="lambda repressor-like DNA-binding domains"/>
    <property type="match status" value="1"/>
</dbReference>
<dbReference type="Proteomes" id="UP000287609">
    <property type="component" value="Unassembled WGS sequence"/>
</dbReference>
<dbReference type="PROSITE" id="PS50932">
    <property type="entry name" value="HTH_LACI_2"/>
    <property type="match status" value="1"/>
</dbReference>
<keyword evidence="6" id="KW-1185">Reference proteome</keyword>
<name>A0A430FRK6_9BIFI</name>
<evidence type="ECO:0000256" key="2">
    <source>
        <dbReference type="ARBA" id="ARBA00023125"/>
    </source>
</evidence>
<dbReference type="AlphaFoldDB" id="A0A430FRK6"/>
<accession>A0A430FRK6</accession>
<keyword evidence="1" id="KW-0805">Transcription regulation</keyword>
<dbReference type="Gene3D" id="3.40.50.2300">
    <property type="match status" value="2"/>
</dbReference>
<feature type="domain" description="HTH lacI-type" evidence="4">
    <location>
        <begin position="9"/>
        <end position="63"/>
    </location>
</feature>
<evidence type="ECO:0000256" key="1">
    <source>
        <dbReference type="ARBA" id="ARBA00023015"/>
    </source>
</evidence>
<dbReference type="CDD" id="cd01392">
    <property type="entry name" value="HTH_LacI"/>
    <property type="match status" value="1"/>
</dbReference>
<dbReference type="PANTHER" id="PTHR30146">
    <property type="entry name" value="LACI-RELATED TRANSCRIPTIONAL REPRESSOR"/>
    <property type="match status" value="1"/>
</dbReference>
<dbReference type="EMBL" id="QXGM01000001">
    <property type="protein sequence ID" value="RSX55511.1"/>
    <property type="molecule type" value="Genomic_DNA"/>
</dbReference>
<gene>
    <name evidence="5" type="ORF">D2E26_0074</name>
</gene>
<protein>
    <submittedName>
        <fullName evidence="5">LacI family transcriptional regulator</fullName>
    </submittedName>
</protein>
<keyword evidence="3" id="KW-0804">Transcription</keyword>
<evidence type="ECO:0000259" key="4">
    <source>
        <dbReference type="PROSITE" id="PS50932"/>
    </source>
</evidence>
<dbReference type="RefSeq" id="WP_164515803.1">
    <property type="nucleotide sequence ID" value="NZ_QXGM01000001.1"/>
</dbReference>
<dbReference type="SMART" id="SM00354">
    <property type="entry name" value="HTH_LACI"/>
    <property type="match status" value="1"/>
</dbReference>
<proteinExistence type="predicted"/>
<dbReference type="GO" id="GO:0000976">
    <property type="term" value="F:transcription cis-regulatory region binding"/>
    <property type="evidence" value="ECO:0007669"/>
    <property type="project" value="TreeGrafter"/>
</dbReference>
<comment type="caution">
    <text evidence="5">The sequence shown here is derived from an EMBL/GenBank/DDBJ whole genome shotgun (WGS) entry which is preliminary data.</text>
</comment>
<evidence type="ECO:0000313" key="6">
    <source>
        <dbReference type="Proteomes" id="UP000287609"/>
    </source>
</evidence>
<dbReference type="InterPro" id="IPR028082">
    <property type="entry name" value="Peripla_BP_I"/>
</dbReference>
<dbReference type="InterPro" id="IPR000843">
    <property type="entry name" value="HTH_LacI"/>
</dbReference>
<reference evidence="5 6" key="1">
    <citation type="submission" date="2018-09" db="EMBL/GenBank/DDBJ databases">
        <title>Characterization of the phylogenetic diversity of five novel species belonging to the genus Bifidobacterium.</title>
        <authorList>
            <person name="Lugli G.A."/>
            <person name="Duranti S."/>
            <person name="Milani C."/>
        </authorList>
    </citation>
    <scope>NUCLEOTIDE SEQUENCE [LARGE SCALE GENOMIC DNA]</scope>
    <source>
        <strain evidence="5 6">2036B</strain>
    </source>
</reference>
<organism evidence="5 6">
    <name type="scientific">Bifidobacterium dolichotidis</name>
    <dbReference type="NCBI Taxonomy" id="2306976"/>
    <lineage>
        <taxon>Bacteria</taxon>
        <taxon>Bacillati</taxon>
        <taxon>Actinomycetota</taxon>
        <taxon>Actinomycetes</taxon>
        <taxon>Bifidobacteriales</taxon>
        <taxon>Bifidobacteriaceae</taxon>
        <taxon>Bifidobacterium</taxon>
    </lineage>
</organism>
<dbReference type="InterPro" id="IPR046335">
    <property type="entry name" value="LacI/GalR-like_sensor"/>
</dbReference>
<dbReference type="Pfam" id="PF00356">
    <property type="entry name" value="LacI"/>
    <property type="match status" value="1"/>
</dbReference>
<dbReference type="PROSITE" id="PS00356">
    <property type="entry name" value="HTH_LACI_1"/>
    <property type="match status" value="1"/>
</dbReference>
<evidence type="ECO:0000313" key="5">
    <source>
        <dbReference type="EMBL" id="RSX55511.1"/>
    </source>
</evidence>
<dbReference type="SUPFAM" id="SSF47413">
    <property type="entry name" value="lambda repressor-like DNA-binding domains"/>
    <property type="match status" value="1"/>
</dbReference>
<dbReference type="InterPro" id="IPR010982">
    <property type="entry name" value="Lambda_DNA-bd_dom_sf"/>
</dbReference>
<evidence type="ECO:0000256" key="3">
    <source>
        <dbReference type="ARBA" id="ARBA00023163"/>
    </source>
</evidence>
<dbReference type="Pfam" id="PF13377">
    <property type="entry name" value="Peripla_BP_3"/>
    <property type="match status" value="1"/>
</dbReference>
<sequence length="369" mass="40299">MASRRTRRPSMFDVARLAGVSHQTVSRVINHSASVAADTRRKVMRAIDELDYRPSNSARALASRNSRMIGLIAGGQRFYGPVTTIAAIETLARANELTLNVVLMHNVECTQQQFNGFCEPLLEQEVDAAIILAPTDAMFEAAIRAPLSQPRVIVTSSHGAMSIPEAMRLLPREKRSKTSCVGIDQYGAMAEVHRLVLDYGHRNVLYFAGPQDWRDAYTRLRAWNKACFSSPMSSVTVQCSSWDAGEAYQRMNHVLENIGRIGAKPPTCVICANDAHAIGVLRALHEHGVRVPQEVSVVGFDDMPAVDNMTPPLTTVRPDFDALGTQVMRDALYLMGKGPEAAFSISSHGIGLVPAKPVLRKSLAPAARA</sequence>
<dbReference type="SUPFAM" id="SSF53822">
    <property type="entry name" value="Periplasmic binding protein-like I"/>
    <property type="match status" value="1"/>
</dbReference>